<reference evidence="1" key="1">
    <citation type="submission" date="2021-01" db="EMBL/GenBank/DDBJ databases">
        <title>Whole genome shotgun sequence of Planotetraspora silvatica NBRC 100141.</title>
        <authorList>
            <person name="Komaki H."/>
            <person name="Tamura T."/>
        </authorList>
    </citation>
    <scope>NUCLEOTIDE SEQUENCE</scope>
    <source>
        <strain evidence="1">NBRC 100141</strain>
    </source>
</reference>
<dbReference type="AlphaFoldDB" id="A0A8J3V4S1"/>
<evidence type="ECO:0000313" key="1">
    <source>
        <dbReference type="EMBL" id="GII49965.1"/>
    </source>
</evidence>
<dbReference type="RefSeq" id="WP_203979477.1">
    <property type="nucleotide sequence ID" value="NZ_BAAAKY010000004.1"/>
</dbReference>
<evidence type="ECO:0000313" key="2">
    <source>
        <dbReference type="Proteomes" id="UP000644610"/>
    </source>
</evidence>
<dbReference type="Proteomes" id="UP000644610">
    <property type="component" value="Unassembled WGS sequence"/>
</dbReference>
<protein>
    <submittedName>
        <fullName evidence="1">Uncharacterized protein</fullName>
    </submittedName>
</protein>
<dbReference type="EMBL" id="BOOQ01000047">
    <property type="protein sequence ID" value="GII49965.1"/>
    <property type="molecule type" value="Genomic_DNA"/>
</dbReference>
<sequence>MFTTDHRAAFITGLRALATFLETNRAVPVPGYAVRIIHAPRQSTDAEMCAEIDRIAALLGTPVDTNRLRNGHYSTGLDFGPVRYQATAVLADARARFDALNTYTDCVTPDTDATGPHAA</sequence>
<name>A0A8J3V4S1_9ACTN</name>
<proteinExistence type="predicted"/>
<gene>
    <name evidence="1" type="ORF">Psi02_63890</name>
</gene>
<comment type="caution">
    <text evidence="1">The sequence shown here is derived from an EMBL/GenBank/DDBJ whole genome shotgun (WGS) entry which is preliminary data.</text>
</comment>
<accession>A0A8J3V4S1</accession>
<organism evidence="1 2">
    <name type="scientific">Planotetraspora silvatica</name>
    <dbReference type="NCBI Taxonomy" id="234614"/>
    <lineage>
        <taxon>Bacteria</taxon>
        <taxon>Bacillati</taxon>
        <taxon>Actinomycetota</taxon>
        <taxon>Actinomycetes</taxon>
        <taxon>Streptosporangiales</taxon>
        <taxon>Streptosporangiaceae</taxon>
        <taxon>Planotetraspora</taxon>
    </lineage>
</organism>
<keyword evidence="2" id="KW-1185">Reference proteome</keyword>